<organism evidence="3">
    <name type="scientific">Phaffia rhodozyma</name>
    <name type="common">Yeast</name>
    <name type="synonym">Xanthophyllomyces dendrorhous</name>
    <dbReference type="NCBI Taxonomy" id="264483"/>
    <lineage>
        <taxon>Eukaryota</taxon>
        <taxon>Fungi</taxon>
        <taxon>Dikarya</taxon>
        <taxon>Basidiomycota</taxon>
        <taxon>Agaricomycotina</taxon>
        <taxon>Tremellomycetes</taxon>
        <taxon>Cystofilobasidiales</taxon>
        <taxon>Mrakiaceae</taxon>
        <taxon>Phaffia</taxon>
    </lineage>
</organism>
<proteinExistence type="inferred from homology"/>
<dbReference type="Pfam" id="PF11176">
    <property type="entry name" value="Tma16"/>
    <property type="match status" value="1"/>
</dbReference>
<accession>A0A0F7SEL6</accession>
<dbReference type="GO" id="GO:0005634">
    <property type="term" value="C:nucleus"/>
    <property type="evidence" value="ECO:0007669"/>
    <property type="project" value="TreeGrafter"/>
</dbReference>
<dbReference type="EMBL" id="LN483167">
    <property type="protein sequence ID" value="CDZ96886.1"/>
    <property type="molecule type" value="Genomic_DNA"/>
</dbReference>
<dbReference type="Gene3D" id="1.20.1440.170">
    <property type="entry name" value="Translation machinery-associated protein 16-like"/>
    <property type="match status" value="1"/>
</dbReference>
<protein>
    <submittedName>
        <fullName evidence="3">Translation machinery-associated protein 16</fullName>
    </submittedName>
</protein>
<name>A0A0F7SEL6_PHARH</name>
<dbReference type="PANTHER" id="PTHR13349:SF2">
    <property type="entry name" value="TRANSLATION MACHINERY-ASSOCIATED PROTEIN 16"/>
    <property type="match status" value="1"/>
</dbReference>
<sequence>MPNNKRHTAKQMQGSRGNDVHPGSRRAGQMDRIVLRKAKLSKASQARAKSTSQRLERPLFFHHSLSEPPFECHTLQGLHDLISEVYLTRWDDELETLRKERRAGRPKSKREDDLEEIKRREAQEYESGFEVPDLTNPTTVTLLRSWTSCDPSFLPQLRYIRVSKINPEHVVVSKKGLSREYTDAEAKAAQEMQVEA</sequence>
<evidence type="ECO:0000256" key="2">
    <source>
        <dbReference type="SAM" id="MobiDB-lite"/>
    </source>
</evidence>
<reference evidence="3" key="1">
    <citation type="submission" date="2014-08" db="EMBL/GenBank/DDBJ databases">
        <authorList>
            <person name="Sharma Rahul"/>
            <person name="Thines Marco"/>
        </authorList>
    </citation>
    <scope>NUCLEOTIDE SEQUENCE</scope>
</reference>
<dbReference type="InterPro" id="IPR021346">
    <property type="entry name" value="Tma16"/>
</dbReference>
<dbReference type="PANTHER" id="PTHR13349">
    <property type="entry name" value="TRANSLATION MACHINERY-ASSOCIATED PROTEIN 16"/>
    <property type="match status" value="1"/>
</dbReference>
<dbReference type="InterPro" id="IPR038356">
    <property type="entry name" value="Tma16_sf"/>
</dbReference>
<evidence type="ECO:0000313" key="3">
    <source>
        <dbReference type="EMBL" id="CDZ96886.1"/>
    </source>
</evidence>
<feature type="region of interest" description="Disordered" evidence="2">
    <location>
        <begin position="1"/>
        <end position="31"/>
    </location>
</feature>
<comment type="similarity">
    <text evidence="1">Belongs to the TMA16 family.</text>
</comment>
<evidence type="ECO:0000256" key="1">
    <source>
        <dbReference type="ARBA" id="ARBA00034127"/>
    </source>
</evidence>
<dbReference type="AlphaFoldDB" id="A0A0F7SEL6"/>